<dbReference type="Pfam" id="PF12706">
    <property type="entry name" value="Lactamase_B_2"/>
    <property type="match status" value="1"/>
</dbReference>
<gene>
    <name evidence="5" type="ordered locus">Igni_0615</name>
</gene>
<evidence type="ECO:0000313" key="5">
    <source>
        <dbReference type="EMBL" id="ABU81797.1"/>
    </source>
</evidence>
<dbReference type="GO" id="GO:0000723">
    <property type="term" value="P:telomere maintenance"/>
    <property type="evidence" value="ECO:0007669"/>
    <property type="project" value="TreeGrafter"/>
</dbReference>
<dbReference type="InterPro" id="IPR001279">
    <property type="entry name" value="Metallo-B-lactamas"/>
</dbReference>
<feature type="domain" description="Metallo-beta-lactamase" evidence="4">
    <location>
        <begin position="2"/>
        <end position="176"/>
    </location>
</feature>
<dbReference type="OrthoDB" id="40950at2157"/>
<dbReference type="STRING" id="453591.Igni_0615"/>
<protein>
    <submittedName>
        <fullName evidence="5">Exonuclease of the beta-lactamase fold involved in RNA processing-like protein</fullName>
    </submittedName>
</protein>
<keyword evidence="6" id="KW-1185">Reference proteome</keyword>
<dbReference type="KEGG" id="iho:Igni_0615"/>
<dbReference type="GO" id="GO:0006303">
    <property type="term" value="P:double-strand break repair via nonhomologous end joining"/>
    <property type="evidence" value="ECO:0007669"/>
    <property type="project" value="TreeGrafter"/>
</dbReference>
<dbReference type="GO" id="GO:0035312">
    <property type="term" value="F:5'-3' DNA exonuclease activity"/>
    <property type="evidence" value="ECO:0007669"/>
    <property type="project" value="TreeGrafter"/>
</dbReference>
<organism evidence="5 6">
    <name type="scientific">Ignicoccus hospitalis (strain KIN4/I / DSM 18386 / JCM 14125)</name>
    <dbReference type="NCBI Taxonomy" id="453591"/>
    <lineage>
        <taxon>Archaea</taxon>
        <taxon>Thermoproteota</taxon>
        <taxon>Thermoprotei</taxon>
        <taxon>Desulfurococcales</taxon>
        <taxon>Desulfurococcaceae</taxon>
        <taxon>Ignicoccus</taxon>
    </lineage>
</organism>
<dbReference type="InterPro" id="IPR036866">
    <property type="entry name" value="RibonucZ/Hydroxyglut_hydro"/>
</dbReference>
<keyword evidence="1" id="KW-0540">Nuclease</keyword>
<dbReference type="Gene3D" id="3.60.15.10">
    <property type="entry name" value="Ribonuclease Z/Hydroxyacylglutathione hydrolase-like"/>
    <property type="match status" value="1"/>
</dbReference>
<dbReference type="RefSeq" id="WP_011998649.1">
    <property type="nucleotide sequence ID" value="NC_009776.1"/>
</dbReference>
<keyword evidence="3 5" id="KW-0269">Exonuclease</keyword>
<dbReference type="SMART" id="SM00849">
    <property type="entry name" value="Lactamase_B"/>
    <property type="match status" value="1"/>
</dbReference>
<evidence type="ECO:0000256" key="1">
    <source>
        <dbReference type="ARBA" id="ARBA00022722"/>
    </source>
</evidence>
<dbReference type="AlphaFoldDB" id="A8AA45"/>
<name>A8AA45_IGNH4</name>
<dbReference type="Proteomes" id="UP000000262">
    <property type="component" value="Chromosome"/>
</dbReference>
<dbReference type="PANTHER" id="PTHR23240">
    <property type="entry name" value="DNA CROSS-LINK REPAIR PROTEIN PSO2/SNM1-RELATED"/>
    <property type="match status" value="1"/>
</dbReference>
<evidence type="ECO:0000259" key="4">
    <source>
        <dbReference type="SMART" id="SM00849"/>
    </source>
</evidence>
<proteinExistence type="predicted"/>
<dbReference type="PANTHER" id="PTHR23240:SF8">
    <property type="entry name" value="PROTEIN ARTEMIS"/>
    <property type="match status" value="1"/>
</dbReference>
<dbReference type="SUPFAM" id="SSF56281">
    <property type="entry name" value="Metallo-hydrolase/oxidoreductase"/>
    <property type="match status" value="1"/>
</dbReference>
<dbReference type="GO" id="GO:0036297">
    <property type="term" value="P:interstrand cross-link repair"/>
    <property type="evidence" value="ECO:0007669"/>
    <property type="project" value="TreeGrafter"/>
</dbReference>
<sequence length="339" mass="38457">MFSVATVTETKAILLGSQVTVDGFTPRRKVRVITHAHADHTKDIGKSLSYQETILVTEETAVFLKHTYRSLRSTRKLVVLKPGQTYKVPVDSRRGGYEVIKFVKASHIPGSVQVVVEDEEGRTFGYTGDFKEPGTGTPVLQGLDALVVDATYGCPLCIRKYKETMDEELVRLVLELLGRGPVHVYAYNGKLQEVMELLRLHGVDAPYLLSRREFLIAKDLEKLGYTFGEYFLEGSPEAKEIERDGWYVRFSKFHNFRQERVRGSKVLLDGWQFVPVQKVGPNAWRVGFSDHADLEDLEYYVLESKAGEIIIDASRASAAQWFASRLELYGLRKVSYRPI</sequence>
<evidence type="ECO:0000313" key="6">
    <source>
        <dbReference type="Proteomes" id="UP000000262"/>
    </source>
</evidence>
<dbReference type="EMBL" id="CP000816">
    <property type="protein sequence ID" value="ABU81797.1"/>
    <property type="molecule type" value="Genomic_DNA"/>
</dbReference>
<dbReference type="HOGENOM" id="CLU_050517_0_0_2"/>
<evidence type="ECO:0000256" key="3">
    <source>
        <dbReference type="ARBA" id="ARBA00022839"/>
    </source>
</evidence>
<keyword evidence="2" id="KW-0378">Hydrolase</keyword>
<dbReference type="GO" id="GO:0003684">
    <property type="term" value="F:damaged DNA binding"/>
    <property type="evidence" value="ECO:0007669"/>
    <property type="project" value="TreeGrafter"/>
</dbReference>
<dbReference type="GeneID" id="5562578"/>
<evidence type="ECO:0000256" key="2">
    <source>
        <dbReference type="ARBA" id="ARBA00022801"/>
    </source>
</evidence>
<reference evidence="5 6" key="1">
    <citation type="journal article" date="2008" name="Genome Biol.">
        <title>A genomic analysis of the archaeal system Ignicoccus hospitalis-Nanoarchaeum equitans.</title>
        <authorList>
            <person name="Podar M."/>
            <person name="Anderson I."/>
            <person name="Makarova K.S."/>
            <person name="Elkins J.G."/>
            <person name="Ivanova N."/>
            <person name="Wall M.A."/>
            <person name="Lykidis A."/>
            <person name="Mavromatis K."/>
            <person name="Sun H."/>
            <person name="Hudson M.E."/>
            <person name="Chen W."/>
            <person name="Deciu C."/>
            <person name="Hutchison D."/>
            <person name="Eads J.R."/>
            <person name="Anderson A."/>
            <person name="Fernandes F."/>
            <person name="Szeto E."/>
            <person name="Lapidus A."/>
            <person name="Kyrpides N.C."/>
            <person name="Saier M.H.Jr."/>
            <person name="Richardson P.M."/>
            <person name="Rachel R."/>
            <person name="Huber H."/>
            <person name="Eisen J.A."/>
            <person name="Koonin E.V."/>
            <person name="Keller M."/>
            <person name="Stetter K.O."/>
        </authorList>
    </citation>
    <scope>NUCLEOTIDE SEQUENCE [LARGE SCALE GENOMIC DNA]</scope>
    <source>
        <strain evidence="6">KIN4/I / DSM 18386 / JCM 14125</strain>
    </source>
</reference>
<dbReference type="eggNOG" id="arCOG00545">
    <property type="taxonomic scope" value="Archaea"/>
</dbReference>
<dbReference type="PhylomeDB" id="A8AA45"/>
<accession>A8AA45</accession>